<keyword evidence="2" id="KW-1185">Reference proteome</keyword>
<protein>
    <submittedName>
        <fullName evidence="1">Uncharacterized protein</fullName>
    </submittedName>
</protein>
<accession>A0A2H3CYP4</accession>
<evidence type="ECO:0000313" key="1">
    <source>
        <dbReference type="EMBL" id="PBK80416.1"/>
    </source>
</evidence>
<sequence>MIYMPEELEGVDWKTCLRFFAISNSVKHRLLFDIFVSPKRKQAIADRYYNIPAQHLLFRWTTALPFVLNLKTDTRDPASVFKHGVVRQTQAQAIHHTRLTIARRSPSLLLSVICILNDQGTEFRGGKIPQDATKSGFSDKQDLRIAVPK</sequence>
<dbReference type="EMBL" id="KZ293745">
    <property type="protein sequence ID" value="PBK80416.1"/>
    <property type="molecule type" value="Genomic_DNA"/>
</dbReference>
<dbReference type="Proteomes" id="UP000217790">
    <property type="component" value="Unassembled WGS sequence"/>
</dbReference>
<evidence type="ECO:0000313" key="2">
    <source>
        <dbReference type="Proteomes" id="UP000217790"/>
    </source>
</evidence>
<organism evidence="1 2">
    <name type="scientific">Armillaria gallica</name>
    <name type="common">Bulbous honey fungus</name>
    <name type="synonym">Armillaria bulbosa</name>
    <dbReference type="NCBI Taxonomy" id="47427"/>
    <lineage>
        <taxon>Eukaryota</taxon>
        <taxon>Fungi</taxon>
        <taxon>Dikarya</taxon>
        <taxon>Basidiomycota</taxon>
        <taxon>Agaricomycotina</taxon>
        <taxon>Agaricomycetes</taxon>
        <taxon>Agaricomycetidae</taxon>
        <taxon>Agaricales</taxon>
        <taxon>Marasmiineae</taxon>
        <taxon>Physalacriaceae</taxon>
        <taxon>Armillaria</taxon>
    </lineage>
</organism>
<name>A0A2H3CYP4_ARMGA</name>
<gene>
    <name evidence="1" type="ORF">ARMGADRAFT_1092210</name>
</gene>
<reference evidence="2" key="1">
    <citation type="journal article" date="2017" name="Nat. Ecol. Evol.">
        <title>Genome expansion and lineage-specific genetic innovations in the forest pathogenic fungi Armillaria.</title>
        <authorList>
            <person name="Sipos G."/>
            <person name="Prasanna A.N."/>
            <person name="Walter M.C."/>
            <person name="O'Connor E."/>
            <person name="Balint B."/>
            <person name="Krizsan K."/>
            <person name="Kiss B."/>
            <person name="Hess J."/>
            <person name="Varga T."/>
            <person name="Slot J."/>
            <person name="Riley R."/>
            <person name="Boka B."/>
            <person name="Rigling D."/>
            <person name="Barry K."/>
            <person name="Lee J."/>
            <person name="Mihaltcheva S."/>
            <person name="LaButti K."/>
            <person name="Lipzen A."/>
            <person name="Waldron R."/>
            <person name="Moloney N.M."/>
            <person name="Sperisen C."/>
            <person name="Kredics L."/>
            <person name="Vagvoelgyi C."/>
            <person name="Patrignani A."/>
            <person name="Fitzpatrick D."/>
            <person name="Nagy I."/>
            <person name="Doyle S."/>
            <person name="Anderson J.B."/>
            <person name="Grigoriev I.V."/>
            <person name="Gueldener U."/>
            <person name="Muensterkoetter M."/>
            <person name="Nagy L.G."/>
        </authorList>
    </citation>
    <scope>NUCLEOTIDE SEQUENCE [LARGE SCALE GENOMIC DNA]</scope>
    <source>
        <strain evidence="2">Ar21-2</strain>
    </source>
</reference>
<proteinExistence type="predicted"/>
<dbReference type="AlphaFoldDB" id="A0A2H3CYP4"/>
<dbReference type="InParanoid" id="A0A2H3CYP4"/>